<dbReference type="AlphaFoldDB" id="A0A9Q8LBG6"/>
<reference evidence="3" key="2">
    <citation type="journal article" date="2022" name="Microb. Genom.">
        <title>A chromosome-scale genome assembly of the tomato pathogen Cladosporium fulvum reveals a compartmentalized genome architecture and the presence of a dispensable chromosome.</title>
        <authorList>
            <person name="Zaccaron A.Z."/>
            <person name="Chen L.H."/>
            <person name="Samaras A."/>
            <person name="Stergiopoulos I."/>
        </authorList>
    </citation>
    <scope>NUCLEOTIDE SEQUENCE</scope>
    <source>
        <strain evidence="3">Race5_Kim</strain>
    </source>
</reference>
<proteinExistence type="predicted"/>
<dbReference type="Pfam" id="PF00266">
    <property type="entry name" value="Aminotran_5"/>
    <property type="match status" value="1"/>
</dbReference>
<gene>
    <name evidence="3" type="ORF">CLAFUR5_03583</name>
</gene>
<dbReference type="PANTHER" id="PTHR43092:SF2">
    <property type="entry name" value="HERCYNYLCYSTEINE SULFOXIDE LYASE"/>
    <property type="match status" value="1"/>
</dbReference>
<dbReference type="RefSeq" id="XP_047758054.1">
    <property type="nucleotide sequence ID" value="XM_047902731.1"/>
</dbReference>
<dbReference type="Proteomes" id="UP000756132">
    <property type="component" value="Chromosome 2"/>
</dbReference>
<sequence>MEHTNFSDDPFEAIDAIERIECGRDAAKHFGFAKDYVNLNHGSFGTYPLEIKAVLRHFQDQHEERPDWFIRYEYPRLNDEARTAIAKCLHAPVEGVVFVPNASTGVNTVLRNLVYQPGDVIIYLATIYGSCHKTIEYITETTPAESRKVEYTYPTSDADLCSKFEATVQAIKSAGKNPRLAVFDTIVSMPGVRMPFEDLTRLCKSHGVLSMIDAAHSVGHIPLDLTELDPDFFVSNCHKWLHVPRACAVFYVPERNHRLMRSSLPTSHGFVPLDDGGLVSPLPPSAKSEFVNNFEFVGTLDSSPYLCVPAALKWRSKVTWKEWKGEEAIFAYCQELAREGGEKVSSSLATEVMDNAERSLTKCSFANVELPLSYSEMSGGDYGTAVKVAQWISKVLVDEHNTFLAILIHNGKFWIRLSAQIYLTIDDFDWCGQPLQKVCDRARKGEWKEKSKS</sequence>
<dbReference type="PANTHER" id="PTHR43092">
    <property type="entry name" value="L-CYSTEINE DESULFHYDRASE"/>
    <property type="match status" value="1"/>
</dbReference>
<dbReference type="InterPro" id="IPR000192">
    <property type="entry name" value="Aminotrans_V_dom"/>
</dbReference>
<keyword evidence="3" id="KW-0456">Lyase</keyword>
<dbReference type="KEGG" id="ffu:CLAFUR5_03583"/>
<dbReference type="SUPFAM" id="SSF53383">
    <property type="entry name" value="PLP-dependent transferases"/>
    <property type="match status" value="1"/>
</dbReference>
<protein>
    <submittedName>
        <fullName evidence="3">Hercynylcysteine sulfoxide lyase</fullName>
    </submittedName>
</protein>
<name>A0A9Q8LBG6_PASFU</name>
<dbReference type="Gene3D" id="3.40.640.10">
    <property type="entry name" value="Type I PLP-dependent aspartate aminotransferase-like (Major domain)"/>
    <property type="match status" value="1"/>
</dbReference>
<dbReference type="GeneID" id="71983461"/>
<feature type="domain" description="Aminotransferase class V" evidence="2">
    <location>
        <begin position="79"/>
        <end position="265"/>
    </location>
</feature>
<evidence type="ECO:0000259" key="2">
    <source>
        <dbReference type="Pfam" id="PF00266"/>
    </source>
</evidence>
<evidence type="ECO:0000313" key="3">
    <source>
        <dbReference type="EMBL" id="UJO13688.1"/>
    </source>
</evidence>
<evidence type="ECO:0000313" key="4">
    <source>
        <dbReference type="Proteomes" id="UP000756132"/>
    </source>
</evidence>
<dbReference type="OrthoDB" id="5978656at2759"/>
<dbReference type="GO" id="GO:0016829">
    <property type="term" value="F:lyase activity"/>
    <property type="evidence" value="ECO:0007669"/>
    <property type="project" value="UniProtKB-KW"/>
</dbReference>
<accession>A0A9Q8LBG6</accession>
<evidence type="ECO:0000256" key="1">
    <source>
        <dbReference type="ARBA" id="ARBA00022898"/>
    </source>
</evidence>
<organism evidence="3 4">
    <name type="scientific">Passalora fulva</name>
    <name type="common">Tomato leaf mold</name>
    <name type="synonym">Cladosporium fulvum</name>
    <dbReference type="NCBI Taxonomy" id="5499"/>
    <lineage>
        <taxon>Eukaryota</taxon>
        <taxon>Fungi</taxon>
        <taxon>Dikarya</taxon>
        <taxon>Ascomycota</taxon>
        <taxon>Pezizomycotina</taxon>
        <taxon>Dothideomycetes</taxon>
        <taxon>Dothideomycetidae</taxon>
        <taxon>Mycosphaerellales</taxon>
        <taxon>Mycosphaerellaceae</taxon>
        <taxon>Fulvia</taxon>
    </lineage>
</organism>
<keyword evidence="1" id="KW-0663">Pyridoxal phosphate</keyword>
<reference evidence="3" key="1">
    <citation type="submission" date="2021-12" db="EMBL/GenBank/DDBJ databases">
        <authorList>
            <person name="Zaccaron A."/>
            <person name="Stergiopoulos I."/>
        </authorList>
    </citation>
    <scope>NUCLEOTIDE SEQUENCE</scope>
    <source>
        <strain evidence="3">Race5_Kim</strain>
    </source>
</reference>
<dbReference type="InterPro" id="IPR015421">
    <property type="entry name" value="PyrdxlP-dep_Trfase_major"/>
</dbReference>
<dbReference type="EMBL" id="CP090164">
    <property type="protein sequence ID" value="UJO13688.1"/>
    <property type="molecule type" value="Genomic_DNA"/>
</dbReference>
<keyword evidence="4" id="KW-1185">Reference proteome</keyword>
<dbReference type="InterPro" id="IPR015424">
    <property type="entry name" value="PyrdxlP-dep_Trfase"/>
</dbReference>
<dbReference type="OMA" id="TGNCHKW"/>